<name>A0ABQ4YBL7_9ASTR</name>
<proteinExistence type="predicted"/>
<organism evidence="1 2">
    <name type="scientific">Tanacetum coccineum</name>
    <dbReference type="NCBI Taxonomy" id="301880"/>
    <lineage>
        <taxon>Eukaryota</taxon>
        <taxon>Viridiplantae</taxon>
        <taxon>Streptophyta</taxon>
        <taxon>Embryophyta</taxon>
        <taxon>Tracheophyta</taxon>
        <taxon>Spermatophyta</taxon>
        <taxon>Magnoliopsida</taxon>
        <taxon>eudicotyledons</taxon>
        <taxon>Gunneridae</taxon>
        <taxon>Pentapetalae</taxon>
        <taxon>asterids</taxon>
        <taxon>campanulids</taxon>
        <taxon>Asterales</taxon>
        <taxon>Asteraceae</taxon>
        <taxon>Asteroideae</taxon>
        <taxon>Anthemideae</taxon>
        <taxon>Anthemidinae</taxon>
        <taxon>Tanacetum</taxon>
    </lineage>
</organism>
<evidence type="ECO:0000313" key="1">
    <source>
        <dbReference type="EMBL" id="GJS75114.1"/>
    </source>
</evidence>
<reference evidence="1" key="2">
    <citation type="submission" date="2022-01" db="EMBL/GenBank/DDBJ databases">
        <authorList>
            <person name="Yamashiro T."/>
            <person name="Shiraishi A."/>
            <person name="Satake H."/>
            <person name="Nakayama K."/>
        </authorList>
    </citation>
    <scope>NUCLEOTIDE SEQUENCE</scope>
</reference>
<evidence type="ECO:0000313" key="2">
    <source>
        <dbReference type="Proteomes" id="UP001151760"/>
    </source>
</evidence>
<keyword evidence="2" id="KW-1185">Reference proteome</keyword>
<sequence length="196" mass="22511">MVSLQDILKDRVEMEIHSSEISSGFTAMLRQTYTCYEVIKDLIKGVKASLGDEGLISGGTKLNIVFITDEIEMVVYLVVLVDVSESVRGTRWIEYYLAISSGQIWTKVTFLFDELRDRVVNDIVTQLKVLTSFLDDGRGTVEFVNREVKSLKRNMIALVKVHWDSKRGPEFTWKRKDRMWFKCHQLFIDSANASSS</sequence>
<reference evidence="1" key="1">
    <citation type="journal article" date="2022" name="Int. J. Mol. Sci.">
        <title>Draft Genome of Tanacetum Coccineum: Genomic Comparison of Closely Related Tanacetum-Family Plants.</title>
        <authorList>
            <person name="Yamashiro T."/>
            <person name="Shiraishi A."/>
            <person name="Nakayama K."/>
            <person name="Satake H."/>
        </authorList>
    </citation>
    <scope>NUCLEOTIDE SEQUENCE</scope>
</reference>
<dbReference type="EMBL" id="BQNB010010280">
    <property type="protein sequence ID" value="GJS75114.1"/>
    <property type="molecule type" value="Genomic_DNA"/>
</dbReference>
<protein>
    <submittedName>
        <fullName evidence="1">Uncharacterized protein</fullName>
    </submittedName>
</protein>
<accession>A0ABQ4YBL7</accession>
<dbReference type="Proteomes" id="UP001151760">
    <property type="component" value="Unassembled WGS sequence"/>
</dbReference>
<gene>
    <name evidence="1" type="ORF">Tco_0724995</name>
</gene>
<comment type="caution">
    <text evidence="1">The sequence shown here is derived from an EMBL/GenBank/DDBJ whole genome shotgun (WGS) entry which is preliminary data.</text>
</comment>